<dbReference type="GO" id="GO:0005509">
    <property type="term" value="F:calcium ion binding"/>
    <property type="evidence" value="ECO:0007669"/>
    <property type="project" value="InterPro"/>
</dbReference>
<comment type="caution">
    <text evidence="3">The sequence shown here is derived from an EMBL/GenBank/DDBJ whole genome shotgun (WGS) entry which is preliminary data.</text>
</comment>
<evidence type="ECO:0000313" key="3">
    <source>
        <dbReference type="EMBL" id="KAF4364762.1"/>
    </source>
</evidence>
<dbReference type="Pfam" id="PF08414">
    <property type="entry name" value="NADPH_Ox"/>
    <property type="match status" value="1"/>
</dbReference>
<dbReference type="Gene3D" id="1.10.238.10">
    <property type="entry name" value="EF-hand"/>
    <property type="match status" value="1"/>
</dbReference>
<dbReference type="InterPro" id="IPR011992">
    <property type="entry name" value="EF-hand-dom_pair"/>
</dbReference>
<dbReference type="InterPro" id="IPR002048">
    <property type="entry name" value="EF_hand_dom"/>
</dbReference>
<name>A0A7J6F231_CANSA</name>
<feature type="region of interest" description="Disordered" evidence="1">
    <location>
        <begin position="108"/>
        <end position="130"/>
    </location>
</feature>
<dbReference type="GO" id="GO:0050664">
    <property type="term" value="F:oxidoreductase activity, acting on NAD(P)H, oxygen as acceptor"/>
    <property type="evidence" value="ECO:0007669"/>
    <property type="project" value="InterPro"/>
</dbReference>
<sequence>MDDEKQKNSSKYAMDLFDAVAARRHITRLSINKAELYEFWEQITDENFDSRLQTFFDMVDKDYDGRINKEDVKNIIKLSANANKGYYPHYGPPGTFSATHPPPGFVSNQNNGQARGYQPGRGNMLRPNMH</sequence>
<evidence type="ECO:0000313" key="4">
    <source>
        <dbReference type="Proteomes" id="UP000525078"/>
    </source>
</evidence>
<dbReference type="EMBL" id="JAATIP010000164">
    <property type="protein sequence ID" value="KAF4364762.1"/>
    <property type="molecule type" value="Genomic_DNA"/>
</dbReference>
<dbReference type="PROSITE" id="PS50222">
    <property type="entry name" value="EF_HAND_2"/>
    <property type="match status" value="1"/>
</dbReference>
<evidence type="ECO:0000256" key="1">
    <source>
        <dbReference type="SAM" id="MobiDB-lite"/>
    </source>
</evidence>
<dbReference type="Proteomes" id="UP000525078">
    <property type="component" value="Unassembled WGS sequence"/>
</dbReference>
<dbReference type="GO" id="GO:0004601">
    <property type="term" value="F:peroxidase activity"/>
    <property type="evidence" value="ECO:0007669"/>
    <property type="project" value="InterPro"/>
</dbReference>
<dbReference type="AlphaFoldDB" id="A0A7J6F231"/>
<dbReference type="InterPro" id="IPR013623">
    <property type="entry name" value="NADPH_Ox"/>
</dbReference>
<accession>A0A7J6F231</accession>
<proteinExistence type="predicted"/>
<reference evidence="3 4" key="1">
    <citation type="journal article" date="2020" name="bioRxiv">
        <title>Sequence and annotation of 42 cannabis genomes reveals extensive copy number variation in cannabinoid synthesis and pathogen resistance genes.</title>
        <authorList>
            <person name="Mckernan K.J."/>
            <person name="Helbert Y."/>
            <person name="Kane L.T."/>
            <person name="Ebling H."/>
            <person name="Zhang L."/>
            <person name="Liu B."/>
            <person name="Eaton Z."/>
            <person name="Mclaughlin S."/>
            <person name="Kingan S."/>
            <person name="Baybayan P."/>
            <person name="Concepcion G."/>
            <person name="Jordan M."/>
            <person name="Riva A."/>
            <person name="Barbazuk W."/>
            <person name="Harkins T."/>
        </authorList>
    </citation>
    <scope>NUCLEOTIDE SEQUENCE [LARGE SCALE GENOMIC DNA]</scope>
    <source>
        <strain evidence="4">cv. Jamaican Lion 4</strain>
        <tissue evidence="3">Leaf</tissue>
    </source>
</reference>
<evidence type="ECO:0000259" key="2">
    <source>
        <dbReference type="PROSITE" id="PS50222"/>
    </source>
</evidence>
<organism evidence="3 4">
    <name type="scientific">Cannabis sativa</name>
    <name type="common">Hemp</name>
    <name type="synonym">Marijuana</name>
    <dbReference type="NCBI Taxonomy" id="3483"/>
    <lineage>
        <taxon>Eukaryota</taxon>
        <taxon>Viridiplantae</taxon>
        <taxon>Streptophyta</taxon>
        <taxon>Embryophyta</taxon>
        <taxon>Tracheophyta</taxon>
        <taxon>Spermatophyta</taxon>
        <taxon>Magnoliopsida</taxon>
        <taxon>eudicotyledons</taxon>
        <taxon>Gunneridae</taxon>
        <taxon>Pentapetalae</taxon>
        <taxon>rosids</taxon>
        <taxon>fabids</taxon>
        <taxon>Rosales</taxon>
        <taxon>Cannabaceae</taxon>
        <taxon>Cannabis</taxon>
    </lineage>
</organism>
<gene>
    <name evidence="3" type="ORF">F8388_018438</name>
</gene>
<protein>
    <recommendedName>
        <fullName evidence="2">EF-hand domain-containing protein</fullName>
    </recommendedName>
</protein>
<feature type="domain" description="EF-hand" evidence="2">
    <location>
        <begin position="47"/>
        <end position="82"/>
    </location>
</feature>
<dbReference type="SUPFAM" id="SSF47473">
    <property type="entry name" value="EF-hand"/>
    <property type="match status" value="1"/>
</dbReference>